<dbReference type="GO" id="GO:1902208">
    <property type="term" value="P:regulation of bacterial-type flagellum assembly"/>
    <property type="evidence" value="ECO:0007669"/>
    <property type="project" value="UniProtKB-UniRule"/>
</dbReference>
<dbReference type="InterPro" id="IPR003751">
    <property type="entry name" value="CsrA"/>
</dbReference>
<evidence type="ECO:0000256" key="1">
    <source>
        <dbReference type="ARBA" id="ARBA00022490"/>
    </source>
</evidence>
<dbReference type="FunFam" id="2.60.40.4380:FF:000002">
    <property type="entry name" value="Translational regulator CsrA"/>
    <property type="match status" value="1"/>
</dbReference>
<keyword evidence="3 5" id="KW-0810">Translation regulation</keyword>
<dbReference type="GO" id="GO:0005829">
    <property type="term" value="C:cytosol"/>
    <property type="evidence" value="ECO:0007669"/>
    <property type="project" value="TreeGrafter"/>
</dbReference>
<evidence type="ECO:0000313" key="7">
    <source>
        <dbReference type="Proteomes" id="UP000293568"/>
    </source>
</evidence>
<proteinExistence type="inferred from homology"/>
<accession>A0A4P6EY49</accession>
<dbReference type="OrthoDB" id="9809061at2"/>
<keyword evidence="5" id="KW-1005">Bacterial flagellum biogenesis</keyword>
<keyword evidence="2 5" id="KW-0678">Repressor</keyword>
<dbReference type="SUPFAM" id="SSF117130">
    <property type="entry name" value="CsrA-like"/>
    <property type="match status" value="1"/>
</dbReference>
<evidence type="ECO:0000256" key="4">
    <source>
        <dbReference type="ARBA" id="ARBA00022884"/>
    </source>
</evidence>
<dbReference type="InterPro" id="IPR036107">
    <property type="entry name" value="CsrA_sf"/>
</dbReference>
<dbReference type="GO" id="GO:0048027">
    <property type="term" value="F:mRNA 5'-UTR binding"/>
    <property type="evidence" value="ECO:0007669"/>
    <property type="project" value="UniProtKB-UniRule"/>
</dbReference>
<dbReference type="Gene3D" id="2.60.40.4380">
    <property type="entry name" value="Translational regulator CsrA"/>
    <property type="match status" value="1"/>
</dbReference>
<organism evidence="6 7">
    <name type="scientific">Paenibacillus protaetiae</name>
    <dbReference type="NCBI Taxonomy" id="2509456"/>
    <lineage>
        <taxon>Bacteria</taxon>
        <taxon>Bacillati</taxon>
        <taxon>Bacillota</taxon>
        <taxon>Bacilli</taxon>
        <taxon>Bacillales</taxon>
        <taxon>Paenibacillaceae</taxon>
        <taxon>Paenibacillus</taxon>
    </lineage>
</organism>
<keyword evidence="4 5" id="KW-0694">RNA-binding</keyword>
<dbReference type="NCBIfam" id="NF002469">
    <property type="entry name" value="PRK01712.1"/>
    <property type="match status" value="1"/>
</dbReference>
<evidence type="ECO:0000256" key="3">
    <source>
        <dbReference type="ARBA" id="ARBA00022845"/>
    </source>
</evidence>
<dbReference type="AlphaFoldDB" id="A0A4P6EY49"/>
<dbReference type="PANTHER" id="PTHR34984:SF1">
    <property type="entry name" value="CARBON STORAGE REGULATOR"/>
    <property type="match status" value="1"/>
</dbReference>
<keyword evidence="7" id="KW-1185">Reference proteome</keyword>
<name>A0A4P6EY49_9BACL</name>
<dbReference type="GO" id="GO:0044781">
    <property type="term" value="P:bacterial-type flagellum organization"/>
    <property type="evidence" value="ECO:0007669"/>
    <property type="project" value="UniProtKB-KW"/>
</dbReference>
<dbReference type="EMBL" id="CP035492">
    <property type="protein sequence ID" value="QAY67756.1"/>
    <property type="molecule type" value="Genomic_DNA"/>
</dbReference>
<comment type="subcellular location">
    <subcellularLocation>
        <location evidence="5">Cytoplasm</location>
    </subcellularLocation>
</comment>
<comment type="subunit">
    <text evidence="5">Homodimer; the beta-strands of each monomer intercalate to form a hydrophobic core, while the alpha-helices form wings that extend away from the core.</text>
</comment>
<dbReference type="HAMAP" id="MF_00167">
    <property type="entry name" value="CsrA"/>
    <property type="match status" value="1"/>
</dbReference>
<comment type="function">
    <text evidence="5">A translational regulator that binds mRNA to regulate translation initiation and/or mRNA stability. Usually binds in the 5'-UTR at or near the Shine-Dalgarno sequence preventing ribosome-binding, thus repressing translation. Its main target seems to be the major flagellin gene, while its function is anatagonized by FliW.</text>
</comment>
<dbReference type="Proteomes" id="UP000293568">
    <property type="component" value="Chromosome"/>
</dbReference>
<sequence length="78" mass="8748">MLVLGRKKGESLLIGDDIEIVILEVNAETVKIGIQAPKQVNVLRKELYNVVADTNKHALEVHVSVEELQNQFKSIKKL</sequence>
<reference evidence="6 7" key="1">
    <citation type="submission" date="2019-01" db="EMBL/GenBank/DDBJ databases">
        <title>Genome sequencing of strain FW100M-2.</title>
        <authorList>
            <person name="Heo J."/>
            <person name="Kim S.-J."/>
            <person name="Kim J.-S."/>
            <person name="Hong S.-B."/>
            <person name="Kwon S.-W."/>
        </authorList>
    </citation>
    <scope>NUCLEOTIDE SEQUENCE [LARGE SCALE GENOMIC DNA]</scope>
    <source>
        <strain evidence="6 7">FW100M-2</strain>
    </source>
</reference>
<dbReference type="NCBIfam" id="TIGR00202">
    <property type="entry name" value="csrA"/>
    <property type="match status" value="1"/>
</dbReference>
<dbReference type="RefSeq" id="WP_129442865.1">
    <property type="nucleotide sequence ID" value="NZ_CP035492.1"/>
</dbReference>
<gene>
    <name evidence="5 6" type="primary">csrA</name>
    <name evidence="6" type="ORF">ET464_16555</name>
</gene>
<evidence type="ECO:0000256" key="5">
    <source>
        <dbReference type="HAMAP-Rule" id="MF_00167"/>
    </source>
</evidence>
<dbReference type="GO" id="GO:0006402">
    <property type="term" value="P:mRNA catabolic process"/>
    <property type="evidence" value="ECO:0007669"/>
    <property type="project" value="InterPro"/>
</dbReference>
<evidence type="ECO:0000256" key="2">
    <source>
        <dbReference type="ARBA" id="ARBA00022491"/>
    </source>
</evidence>
<dbReference type="GO" id="GO:0006109">
    <property type="term" value="P:regulation of carbohydrate metabolic process"/>
    <property type="evidence" value="ECO:0007669"/>
    <property type="project" value="InterPro"/>
</dbReference>
<dbReference type="PANTHER" id="PTHR34984">
    <property type="entry name" value="CARBON STORAGE REGULATOR"/>
    <property type="match status" value="1"/>
</dbReference>
<dbReference type="GO" id="GO:0045947">
    <property type="term" value="P:negative regulation of translational initiation"/>
    <property type="evidence" value="ECO:0007669"/>
    <property type="project" value="UniProtKB-UniRule"/>
</dbReference>
<dbReference type="Pfam" id="PF02599">
    <property type="entry name" value="CsrA"/>
    <property type="match status" value="1"/>
</dbReference>
<comment type="similarity">
    <text evidence="5">Belongs to the CsrA/RsmA family.</text>
</comment>
<dbReference type="KEGG" id="pprt:ET464_16555"/>
<evidence type="ECO:0000313" key="6">
    <source>
        <dbReference type="EMBL" id="QAY67756.1"/>
    </source>
</evidence>
<protein>
    <recommendedName>
        <fullName evidence="5">Translational regulator CsrA</fullName>
    </recommendedName>
</protein>
<keyword evidence="1 5" id="KW-0963">Cytoplasm</keyword>